<reference evidence="5 6" key="1">
    <citation type="submission" date="2020-05" db="EMBL/GenBank/DDBJ databases">
        <title>Actinomadura verrucosospora NRRL-B18236 (PFL_A860) Genome sequencing and assembly.</title>
        <authorList>
            <person name="Samborskyy M."/>
        </authorList>
    </citation>
    <scope>NUCLEOTIDE SEQUENCE [LARGE SCALE GENOMIC DNA]</scope>
    <source>
        <strain evidence="5 6">NRRL:B18236</strain>
    </source>
</reference>
<keyword evidence="6" id="KW-1185">Reference proteome</keyword>
<dbReference type="AlphaFoldDB" id="A0A7D4A6Z8"/>
<dbReference type="InterPro" id="IPR041698">
    <property type="entry name" value="Methyltransf_25"/>
</dbReference>
<gene>
    <name evidence="5" type="ORF">ACTIVE_5748</name>
</gene>
<organism evidence="5 6">
    <name type="scientific">Actinomadura verrucosospora</name>
    <dbReference type="NCBI Taxonomy" id="46165"/>
    <lineage>
        <taxon>Bacteria</taxon>
        <taxon>Bacillati</taxon>
        <taxon>Actinomycetota</taxon>
        <taxon>Actinomycetes</taxon>
        <taxon>Streptosporangiales</taxon>
        <taxon>Thermomonosporaceae</taxon>
        <taxon>Actinomadura</taxon>
    </lineage>
</organism>
<proteinExistence type="predicted"/>
<evidence type="ECO:0000259" key="4">
    <source>
        <dbReference type="Pfam" id="PF13649"/>
    </source>
</evidence>
<dbReference type="RefSeq" id="WP_173097958.1">
    <property type="nucleotide sequence ID" value="NZ_CP053892.1"/>
</dbReference>
<accession>A0A7D4A6Z8</accession>
<dbReference type="CDD" id="cd02440">
    <property type="entry name" value="AdoMet_MTases"/>
    <property type="match status" value="1"/>
</dbReference>
<dbReference type="Gene3D" id="3.40.50.150">
    <property type="entry name" value="Vaccinia Virus protein VP39"/>
    <property type="match status" value="1"/>
</dbReference>
<dbReference type="EMBL" id="CP053892">
    <property type="protein sequence ID" value="QKG24105.1"/>
    <property type="molecule type" value="Genomic_DNA"/>
</dbReference>
<dbReference type="GO" id="GO:0008168">
    <property type="term" value="F:methyltransferase activity"/>
    <property type="evidence" value="ECO:0007669"/>
    <property type="project" value="UniProtKB-KW"/>
</dbReference>
<dbReference type="PANTHER" id="PTHR43861:SF1">
    <property type="entry name" value="TRANS-ACONITATE 2-METHYLTRANSFERASE"/>
    <property type="match status" value="1"/>
</dbReference>
<keyword evidence="2 5" id="KW-0808">Transferase</keyword>
<evidence type="ECO:0000256" key="2">
    <source>
        <dbReference type="ARBA" id="ARBA00022679"/>
    </source>
</evidence>
<name>A0A7D4A6Z8_ACTVE</name>
<dbReference type="InterPro" id="IPR029063">
    <property type="entry name" value="SAM-dependent_MTases_sf"/>
</dbReference>
<feature type="domain" description="Methyltransferase" evidence="4">
    <location>
        <begin position="51"/>
        <end position="141"/>
    </location>
</feature>
<evidence type="ECO:0000313" key="5">
    <source>
        <dbReference type="EMBL" id="QKG24105.1"/>
    </source>
</evidence>
<feature type="compositionally biased region" description="Basic and acidic residues" evidence="3">
    <location>
        <begin position="208"/>
        <end position="220"/>
    </location>
</feature>
<dbReference type="SUPFAM" id="SSF53335">
    <property type="entry name" value="S-adenosyl-L-methionine-dependent methyltransferases"/>
    <property type="match status" value="1"/>
</dbReference>
<protein>
    <submittedName>
        <fullName evidence="5">Methyltransferase type 11</fullName>
    </submittedName>
</protein>
<evidence type="ECO:0000313" key="6">
    <source>
        <dbReference type="Proteomes" id="UP000501240"/>
    </source>
</evidence>
<dbReference type="Proteomes" id="UP000501240">
    <property type="component" value="Chromosome"/>
</dbReference>
<sequence length="220" mass="23457">MTASHLDDTRTAYDGVADLYASMFSTAFLDMPLDLAMINAFGQLTRDAGPVADLGCGPGHLTGHLRSLGCDAFGADASAEMIRIARAAHPGVRFDQVPMTEADVPDGSLGGVLAWYSIIHTPPAQVPESLAAFHRMLAPGGHLLLGFFASDTAEPVPYDHKVAPAHRWPIDRLSALAAEAGFAEVARLRREHGENERPYPHGHLLARKSAEDGDRDGAQA</sequence>
<evidence type="ECO:0000256" key="1">
    <source>
        <dbReference type="ARBA" id="ARBA00022603"/>
    </source>
</evidence>
<feature type="region of interest" description="Disordered" evidence="3">
    <location>
        <begin position="192"/>
        <end position="220"/>
    </location>
</feature>
<dbReference type="GO" id="GO:0032259">
    <property type="term" value="P:methylation"/>
    <property type="evidence" value="ECO:0007669"/>
    <property type="project" value="UniProtKB-KW"/>
</dbReference>
<evidence type="ECO:0000256" key="3">
    <source>
        <dbReference type="SAM" id="MobiDB-lite"/>
    </source>
</evidence>
<dbReference type="Pfam" id="PF13649">
    <property type="entry name" value="Methyltransf_25"/>
    <property type="match status" value="1"/>
</dbReference>
<keyword evidence="1 5" id="KW-0489">Methyltransferase</keyword>
<dbReference type="PANTHER" id="PTHR43861">
    <property type="entry name" value="TRANS-ACONITATE 2-METHYLTRANSFERASE-RELATED"/>
    <property type="match status" value="1"/>
</dbReference>